<dbReference type="AlphaFoldDB" id="A0A345ZVP4"/>
<accession>A0A345ZVP4</accession>
<dbReference type="EMBL" id="CP031417">
    <property type="protein sequence ID" value="AXK80991.1"/>
    <property type="molecule type" value="Genomic_DNA"/>
</dbReference>
<protein>
    <submittedName>
        <fullName evidence="1">Uncharacterized protein</fullName>
    </submittedName>
</protein>
<gene>
    <name evidence="1" type="ORF">DW352_10990</name>
</gene>
<dbReference type="OrthoDB" id="8139579at2"/>
<evidence type="ECO:0000313" key="1">
    <source>
        <dbReference type="EMBL" id="AXK80991.1"/>
    </source>
</evidence>
<dbReference type="RefSeq" id="WP_115691175.1">
    <property type="nucleotide sequence ID" value="NZ_CP031417.1"/>
</dbReference>
<sequence length="76" mass="8662">MTINLKKVLTRAQAWSEQDQEELAQVALEIEARRHGLYHATPEELRAIDEALAEVARGEIASDEEVEAVFAKYRRP</sequence>
<name>A0A345ZVP4_9HYPH</name>
<proteinExistence type="predicted"/>
<reference evidence="1 2" key="1">
    <citation type="submission" date="2018-07" db="EMBL/GenBank/DDBJ databases">
        <authorList>
            <person name="Quirk P.G."/>
            <person name="Krulwich T.A."/>
        </authorList>
    </citation>
    <scope>NUCLEOTIDE SEQUENCE [LARGE SCALE GENOMIC DNA]</scope>
    <source>
        <strain evidence="1 2">CC-BB4</strain>
    </source>
</reference>
<dbReference type="KEGG" id="ptaw:DW352_10990"/>
<dbReference type="Proteomes" id="UP000254889">
    <property type="component" value="Chromosome"/>
</dbReference>
<evidence type="ECO:0000313" key="2">
    <source>
        <dbReference type="Proteomes" id="UP000254889"/>
    </source>
</evidence>
<organism evidence="1 2">
    <name type="scientific">Pseudolabrys taiwanensis</name>
    <dbReference type="NCBI Taxonomy" id="331696"/>
    <lineage>
        <taxon>Bacteria</taxon>
        <taxon>Pseudomonadati</taxon>
        <taxon>Pseudomonadota</taxon>
        <taxon>Alphaproteobacteria</taxon>
        <taxon>Hyphomicrobiales</taxon>
        <taxon>Xanthobacteraceae</taxon>
        <taxon>Pseudolabrys</taxon>
    </lineage>
</organism>
<keyword evidence="2" id="KW-1185">Reference proteome</keyword>